<evidence type="ECO:0000313" key="2">
    <source>
        <dbReference type="EMBL" id="WOB44336.1"/>
    </source>
</evidence>
<dbReference type="PANTHER" id="PTHR35841">
    <property type="entry name" value="PHOSPHONATES-BINDING PERIPLASMIC PROTEIN"/>
    <property type="match status" value="1"/>
</dbReference>
<dbReference type="KEGG" id="tog:HNI00_15185"/>
<evidence type="ECO:0000256" key="1">
    <source>
        <dbReference type="SAM" id="SignalP"/>
    </source>
</evidence>
<organism evidence="2">
    <name type="scientific">Thermoleptolyngbya oregonensis NK1-22</name>
    <dbReference type="NCBI Taxonomy" id="2547457"/>
    <lineage>
        <taxon>Bacteria</taxon>
        <taxon>Bacillati</taxon>
        <taxon>Cyanobacteriota</taxon>
        <taxon>Cyanophyceae</taxon>
        <taxon>Oculatellales</taxon>
        <taxon>Oculatellaceae</taxon>
        <taxon>Thermoleptolyngbya</taxon>
    </lineage>
</organism>
<dbReference type="EMBL" id="CP053540">
    <property type="protein sequence ID" value="WOB44336.1"/>
    <property type="molecule type" value="Genomic_DNA"/>
</dbReference>
<keyword evidence="1" id="KW-0732">Signal</keyword>
<feature type="chain" id="PRO_5041670089" evidence="1">
    <location>
        <begin position="24"/>
        <end position="294"/>
    </location>
</feature>
<feature type="signal peptide" evidence="1">
    <location>
        <begin position="1"/>
        <end position="23"/>
    </location>
</feature>
<name>A0AA97BDJ4_9CYAN</name>
<dbReference type="Gene3D" id="3.40.190.10">
    <property type="entry name" value="Periplasmic binding protein-like II"/>
    <property type="match status" value="2"/>
</dbReference>
<dbReference type="Pfam" id="PF12974">
    <property type="entry name" value="Phosphonate-bd"/>
    <property type="match status" value="1"/>
</dbReference>
<sequence>MKRRNFLWYSSLFIAGCSATSTASRVSTVKLPEKIRFAITDVQGIDELKEKYDPFRAALEDVLETSVEFFPMDDLLTAASALQTNQLDLVWAGPSEYVTIHARTQATPLVSLIRSNYYAVLVVRADSGIQSLADLKGKTVDMWKVGSTASHLAGTKMLLDAGLMPQVDYKAVMTGENDLQSLRLGKVDALVSGNPRYRAALKALNASEQDYPIVARGELLPGDVFVLSSAFSSAVGAEIQARMLRGQNKLLQGIRSVESLAVRFPEDSQFSVANDADYDMIREAYRAIGQDKFL</sequence>
<dbReference type="SUPFAM" id="SSF53850">
    <property type="entry name" value="Periplasmic binding protein-like II"/>
    <property type="match status" value="1"/>
</dbReference>
<dbReference type="AlphaFoldDB" id="A0AA97BDJ4"/>
<gene>
    <name evidence="2" type="ORF">HNI00_15185</name>
</gene>
<dbReference type="PROSITE" id="PS51257">
    <property type="entry name" value="PROKAR_LIPOPROTEIN"/>
    <property type="match status" value="1"/>
</dbReference>
<protein>
    <submittedName>
        <fullName evidence="2">PhnD/SsuA/transferrin family substrate-binding protein</fullName>
    </submittedName>
</protein>
<reference evidence="2" key="1">
    <citation type="submission" date="2020-05" db="EMBL/GenBank/DDBJ databases">
        <authorList>
            <person name="Zhu T."/>
            <person name="Keshari N."/>
            <person name="Lu X."/>
        </authorList>
    </citation>
    <scope>NUCLEOTIDE SEQUENCE</scope>
    <source>
        <strain evidence="2">NK1-22</strain>
    </source>
</reference>
<dbReference type="RefSeq" id="WP_316787429.1">
    <property type="nucleotide sequence ID" value="NZ_CP053540.1"/>
</dbReference>
<proteinExistence type="predicted"/>
<accession>A0AA97BDJ4</accession>
<dbReference type="PANTHER" id="PTHR35841:SF1">
    <property type="entry name" value="PHOSPHONATES-BINDING PERIPLASMIC PROTEIN"/>
    <property type="match status" value="1"/>
</dbReference>